<dbReference type="AlphaFoldDB" id="A0A8J3DWB6"/>
<evidence type="ECO:0000313" key="2">
    <source>
        <dbReference type="EMBL" id="GHD19037.1"/>
    </source>
</evidence>
<name>A0A8J3DWB6_9HYPH</name>
<evidence type="ECO:0000313" key="3">
    <source>
        <dbReference type="Proteomes" id="UP000630142"/>
    </source>
</evidence>
<organism evidence="2 3">
    <name type="scientific">Tianweitania populi</name>
    <dbReference type="NCBI Taxonomy" id="1607949"/>
    <lineage>
        <taxon>Bacteria</taxon>
        <taxon>Pseudomonadati</taxon>
        <taxon>Pseudomonadota</taxon>
        <taxon>Alphaproteobacteria</taxon>
        <taxon>Hyphomicrobiales</taxon>
        <taxon>Phyllobacteriaceae</taxon>
        <taxon>Tianweitania</taxon>
    </lineage>
</organism>
<dbReference type="SUPFAM" id="SSF48371">
    <property type="entry name" value="ARM repeat"/>
    <property type="match status" value="1"/>
</dbReference>
<dbReference type="InterPro" id="IPR011989">
    <property type="entry name" value="ARM-like"/>
</dbReference>
<keyword evidence="3" id="KW-1185">Reference proteome</keyword>
<keyword evidence="1" id="KW-0732">Signal</keyword>
<accession>A0A8J3DWB6</accession>
<dbReference type="EMBL" id="BMZQ01000002">
    <property type="protein sequence ID" value="GHD19037.1"/>
    <property type="molecule type" value="Genomic_DNA"/>
</dbReference>
<feature type="chain" id="PRO_5035190056" description="HEAT repeat domain-containing protein" evidence="1">
    <location>
        <begin position="26"/>
        <end position="404"/>
    </location>
</feature>
<dbReference type="Gene3D" id="1.25.10.10">
    <property type="entry name" value="Leucine-rich Repeat Variant"/>
    <property type="match status" value="1"/>
</dbReference>
<gene>
    <name evidence="2" type="ORF">GCM10016234_30220</name>
</gene>
<proteinExistence type="predicted"/>
<dbReference type="InterPro" id="IPR016024">
    <property type="entry name" value="ARM-type_fold"/>
</dbReference>
<evidence type="ECO:0000256" key="1">
    <source>
        <dbReference type="SAM" id="SignalP"/>
    </source>
</evidence>
<dbReference type="RefSeq" id="WP_189505288.1">
    <property type="nucleotide sequence ID" value="NZ_BMZQ01000002.1"/>
</dbReference>
<evidence type="ECO:0008006" key="4">
    <source>
        <dbReference type="Google" id="ProtNLM"/>
    </source>
</evidence>
<reference evidence="2" key="1">
    <citation type="journal article" date="2014" name="Int. J. Syst. Evol. Microbiol.">
        <title>Complete genome sequence of Corynebacterium casei LMG S-19264T (=DSM 44701T), isolated from a smear-ripened cheese.</title>
        <authorList>
            <consortium name="US DOE Joint Genome Institute (JGI-PGF)"/>
            <person name="Walter F."/>
            <person name="Albersmeier A."/>
            <person name="Kalinowski J."/>
            <person name="Ruckert C."/>
        </authorList>
    </citation>
    <scope>NUCLEOTIDE SEQUENCE</scope>
    <source>
        <strain evidence="2">KCTC 42249</strain>
    </source>
</reference>
<reference evidence="2" key="2">
    <citation type="submission" date="2020-09" db="EMBL/GenBank/DDBJ databases">
        <authorList>
            <person name="Sun Q."/>
            <person name="Kim S."/>
        </authorList>
    </citation>
    <scope>NUCLEOTIDE SEQUENCE</scope>
    <source>
        <strain evidence="2">KCTC 42249</strain>
    </source>
</reference>
<feature type="signal peptide" evidence="1">
    <location>
        <begin position="1"/>
        <end position="25"/>
    </location>
</feature>
<dbReference type="Proteomes" id="UP000630142">
    <property type="component" value="Unassembled WGS sequence"/>
</dbReference>
<protein>
    <recommendedName>
        <fullName evidence="4">HEAT repeat domain-containing protein</fullName>
    </recommendedName>
</protein>
<sequence length="404" mass="43673">MPQKRTAIRAGLLASVLLWAVPGFSQDASEVVDSAFAKMHAAETEQDFMLAAQEVVRLGDAAIPDLTRRFVAAQDEAGRIETSYLLATILAQSKFQRRVPELPPELVPTLAKLLHEPADISLEANLANLAGFAPPHPQELAPGLLALLERTQDPSLQATTSAALVYQGEGVVPFVQEALLRSKDDRFSGNLAHILQGSETLPDDVKAKLRSLLESDDAEARQMASRTLSKAGDRDPAMLDAALRDLETAQSEVDLAMATIRVQENTDRSQRVANALKTAFETKANRIEERRQIIVALSKSGTPGLQAYLDLVKTAPNVEVFEHLTIAVPSELKNDPRVADLLISALIAAKDEAMVKSATFALAKLPSIAQPAIKEALARDDLDVETMQRLHAVGAVAGWPPSRQ</sequence>
<comment type="caution">
    <text evidence="2">The sequence shown here is derived from an EMBL/GenBank/DDBJ whole genome shotgun (WGS) entry which is preliminary data.</text>
</comment>